<organism evidence="1 2">
    <name type="scientific">Selenomonas sputigena (strain ATCC 35185 / DSM 20758 / CCUG 44933 / VPI D19B-28)</name>
    <dbReference type="NCBI Taxonomy" id="546271"/>
    <lineage>
        <taxon>Bacteria</taxon>
        <taxon>Bacillati</taxon>
        <taxon>Bacillota</taxon>
        <taxon>Negativicutes</taxon>
        <taxon>Selenomonadales</taxon>
        <taxon>Selenomonadaceae</taxon>
        <taxon>Selenomonas</taxon>
    </lineage>
</organism>
<proteinExistence type="predicted"/>
<evidence type="ECO:0000313" key="2">
    <source>
        <dbReference type="Proteomes" id="UP000003505"/>
    </source>
</evidence>
<comment type="caution">
    <text evidence="1">The sequence shown here is derived from an EMBL/GenBank/DDBJ whole genome shotgun (WGS) entry which is preliminary data.</text>
</comment>
<evidence type="ECO:0000313" key="1">
    <source>
        <dbReference type="EMBL" id="EEX77138.1"/>
    </source>
</evidence>
<dbReference type="EMBL" id="ACKP02000027">
    <property type="protein sequence ID" value="EEX77138.1"/>
    <property type="molecule type" value="Genomic_DNA"/>
</dbReference>
<name>C9LVH5_SELS3</name>
<sequence length="52" mass="6039">MRPKTPASFLRRTKDVSSERIPFSAGENFQLSDIRNNKYLFIFIEKGVAKSF</sequence>
<gene>
    <name evidence="1" type="ORF">SELSPUOL_01469</name>
</gene>
<dbReference type="AlphaFoldDB" id="C9LVH5"/>
<protein>
    <submittedName>
        <fullName evidence="1">Uncharacterized protein</fullName>
    </submittedName>
</protein>
<dbReference type="Proteomes" id="UP000003505">
    <property type="component" value="Unassembled WGS sequence"/>
</dbReference>
<reference evidence="1 2" key="1">
    <citation type="submission" date="2009-09" db="EMBL/GenBank/DDBJ databases">
        <authorList>
            <person name="Weinstock G."/>
            <person name="Sodergren E."/>
            <person name="Clifton S."/>
            <person name="Fulton L."/>
            <person name="Fulton B."/>
            <person name="Courtney L."/>
            <person name="Fronick C."/>
            <person name="Harrison M."/>
            <person name="Strong C."/>
            <person name="Farmer C."/>
            <person name="Delahaunty K."/>
            <person name="Markovic C."/>
            <person name="Hall O."/>
            <person name="Minx P."/>
            <person name="Tomlinson C."/>
            <person name="Mitreva M."/>
            <person name="Nelson J."/>
            <person name="Hou S."/>
            <person name="Wollam A."/>
            <person name="Pepin K.H."/>
            <person name="Johnson M."/>
            <person name="Bhonagiri V."/>
            <person name="Nash W.E."/>
            <person name="Warren W."/>
            <person name="Chinwalla A."/>
            <person name="Mardis E.R."/>
            <person name="Wilson R.K."/>
        </authorList>
    </citation>
    <scope>NUCLEOTIDE SEQUENCE [LARGE SCALE GENOMIC DNA]</scope>
    <source>
        <strain evidence="2">ATCC 35185 / DSM 20758 / VPI D19B-28</strain>
    </source>
</reference>
<accession>C9LVH5</accession>